<evidence type="ECO:0000313" key="3">
    <source>
        <dbReference type="Proteomes" id="UP000010878"/>
    </source>
</evidence>
<organism evidence="2 3">
    <name type="scientific">Natronococcus occultus SP4</name>
    <dbReference type="NCBI Taxonomy" id="694430"/>
    <lineage>
        <taxon>Archaea</taxon>
        <taxon>Methanobacteriati</taxon>
        <taxon>Methanobacteriota</taxon>
        <taxon>Stenosarchaea group</taxon>
        <taxon>Halobacteria</taxon>
        <taxon>Halobacteriales</taxon>
        <taxon>Natrialbaceae</taxon>
        <taxon>Natronococcus</taxon>
    </lineage>
</organism>
<reference evidence="2 3" key="1">
    <citation type="submission" date="2012-11" db="EMBL/GenBank/DDBJ databases">
        <title>FINISHED of Natronococcus occultus SP4, DSM 3396.</title>
        <authorList>
            <consortium name="DOE Joint Genome Institute"/>
            <person name="Eisen J."/>
            <person name="Huntemann M."/>
            <person name="Wei C.-L."/>
            <person name="Han J."/>
            <person name="Detter J.C."/>
            <person name="Han C."/>
            <person name="Tapia R."/>
            <person name="Chen A."/>
            <person name="Kyrpides N."/>
            <person name="Mavromatis K."/>
            <person name="Markowitz V."/>
            <person name="Szeto E."/>
            <person name="Ivanova N."/>
            <person name="Mikhailova N."/>
            <person name="Ovchinnikova G."/>
            <person name="Pagani I."/>
            <person name="Pati A."/>
            <person name="Goodwin L."/>
            <person name="Nordberg H.P."/>
            <person name="Cantor M.N."/>
            <person name="Hua S.X."/>
            <person name="Woyke T."/>
            <person name="Eisen J."/>
            <person name="Klenk H.-P."/>
            <person name="Klenk H.-P."/>
        </authorList>
    </citation>
    <scope>NUCLEOTIDE SEQUENCE [LARGE SCALE GENOMIC DNA]</scope>
    <source>
        <strain evidence="2 3">SP4</strain>
    </source>
</reference>
<dbReference type="SUPFAM" id="SSF53850">
    <property type="entry name" value="Periplasmic binding protein-like II"/>
    <property type="match status" value="1"/>
</dbReference>
<protein>
    <submittedName>
        <fullName evidence="2">ABC-type Fe3+ transport system, periplasmic component</fullName>
    </submittedName>
</protein>
<evidence type="ECO:0000313" key="2">
    <source>
        <dbReference type="EMBL" id="AGB37379.1"/>
    </source>
</evidence>
<dbReference type="PROSITE" id="PS51257">
    <property type="entry name" value="PROKAR_LIPOPROTEIN"/>
    <property type="match status" value="1"/>
</dbReference>
<evidence type="ECO:0000256" key="1">
    <source>
        <dbReference type="ARBA" id="ARBA00022729"/>
    </source>
</evidence>
<dbReference type="Proteomes" id="UP000010878">
    <property type="component" value="Chromosome"/>
</dbReference>
<sequence length="366" mass="39714">MEQRVATRRTALATIGGTAIGLTAGCLGGTDDQDVLGDPEYVEGRPDPGGVSMEELPDLSGELTVYSGRSEPRIGELMEHVESKYDDFSLEVRYDDTADLVGAIEAEDETPADVFYGSETQSMTDLKDDGYTVELSGDVLDHVDEGSRDPDGHWIGFTRRYRAVAYNTEAYDADDLPEDIFAYAEDDRFAGDIMWPPDQGSTQAFLTAMIVIHGEDEAREWVETLTNDQDAEISPGGDSGLAQAVTDGEVSVGLTNHYTLADSPGEAYDIAFTSDDAGAMYNVTGGAVMADSDDQSTAEAFVEHLVSAEAQEYFATTTWEYPTVDGVEPIEEVPSTDEFEPPEFDLNELAEPEPAQEILRDVGVPF</sequence>
<dbReference type="KEGG" id="nou:Natoc_1572"/>
<keyword evidence="1" id="KW-0732">Signal</keyword>
<dbReference type="eggNOG" id="arCOG00227">
    <property type="taxonomic scope" value="Archaea"/>
</dbReference>
<dbReference type="OrthoDB" id="305188at2157"/>
<dbReference type="RefSeq" id="WP_015320827.1">
    <property type="nucleotide sequence ID" value="NC_019974.1"/>
</dbReference>
<dbReference type="GeneID" id="14404656"/>
<proteinExistence type="predicted"/>
<keyword evidence="3" id="KW-1185">Reference proteome</keyword>
<dbReference type="PANTHER" id="PTHR30006">
    <property type="entry name" value="THIAMINE-BINDING PERIPLASMIC PROTEIN-RELATED"/>
    <property type="match status" value="1"/>
</dbReference>
<dbReference type="Gene3D" id="3.40.190.10">
    <property type="entry name" value="Periplasmic binding protein-like II"/>
    <property type="match status" value="2"/>
</dbReference>
<dbReference type="InterPro" id="IPR026045">
    <property type="entry name" value="Ferric-bd"/>
</dbReference>
<dbReference type="PIRSF" id="PIRSF002825">
    <property type="entry name" value="CfbpA"/>
    <property type="match status" value="1"/>
</dbReference>
<dbReference type="Pfam" id="PF13416">
    <property type="entry name" value="SBP_bac_8"/>
    <property type="match status" value="1"/>
</dbReference>
<dbReference type="HOGENOM" id="CLU_026974_2_0_2"/>
<dbReference type="InterPro" id="IPR006059">
    <property type="entry name" value="SBP"/>
</dbReference>
<dbReference type="AlphaFoldDB" id="L0JZ63"/>
<accession>L0JZ63</accession>
<gene>
    <name evidence="2" type="ORF">Natoc_1572</name>
</gene>
<name>L0JZ63_9EURY</name>
<dbReference type="PANTHER" id="PTHR30006:SF24">
    <property type="entry name" value="SLL0237 PROTEIN"/>
    <property type="match status" value="1"/>
</dbReference>
<dbReference type="EMBL" id="CP003929">
    <property type="protein sequence ID" value="AGB37379.1"/>
    <property type="molecule type" value="Genomic_DNA"/>
</dbReference>
<dbReference type="STRING" id="694430.Natoc_1572"/>